<keyword evidence="5" id="KW-0479">Metal-binding</keyword>
<keyword evidence="7 17" id="KW-0378">Hydrolase</keyword>
<evidence type="ECO:0000256" key="14">
    <source>
        <dbReference type="ARBA" id="ARBA00041592"/>
    </source>
</evidence>
<evidence type="ECO:0000313" key="19">
    <source>
        <dbReference type="EMBL" id="TDK49540.1"/>
    </source>
</evidence>
<keyword evidence="20" id="KW-1185">Reference proteome</keyword>
<evidence type="ECO:0000256" key="5">
    <source>
        <dbReference type="ARBA" id="ARBA00022723"/>
    </source>
</evidence>
<dbReference type="SUPFAM" id="SSF55811">
    <property type="entry name" value="Nudix"/>
    <property type="match status" value="1"/>
</dbReference>
<dbReference type="GO" id="GO:0008413">
    <property type="term" value="F:8-oxo-7,8-dihydroguanosine triphosphate pyrophosphatase activity"/>
    <property type="evidence" value="ECO:0007669"/>
    <property type="project" value="TreeGrafter"/>
</dbReference>
<dbReference type="InterPro" id="IPR020084">
    <property type="entry name" value="NUDIX_hydrolase_CS"/>
</dbReference>
<evidence type="ECO:0000256" key="15">
    <source>
        <dbReference type="ARBA" id="ARBA00041979"/>
    </source>
</evidence>
<dbReference type="EC" id="3.6.1.55" evidence="12"/>
<feature type="domain" description="Nudix hydrolase" evidence="18">
    <location>
        <begin position="1"/>
        <end position="127"/>
    </location>
</feature>
<evidence type="ECO:0000256" key="13">
    <source>
        <dbReference type="ARBA" id="ARBA00040794"/>
    </source>
</evidence>
<dbReference type="PANTHER" id="PTHR47707">
    <property type="entry name" value="8-OXO-DGTP DIPHOSPHATASE"/>
    <property type="match status" value="1"/>
</dbReference>
<dbReference type="InterPro" id="IPR047127">
    <property type="entry name" value="MutT-like"/>
</dbReference>
<dbReference type="EMBL" id="SMUW01000025">
    <property type="protein sequence ID" value="TDK49540.1"/>
    <property type="molecule type" value="Genomic_DNA"/>
</dbReference>
<dbReference type="AlphaFoldDB" id="A0A4R5VBG4"/>
<evidence type="ECO:0000256" key="11">
    <source>
        <dbReference type="ARBA" id="ARBA00036904"/>
    </source>
</evidence>
<evidence type="ECO:0000256" key="2">
    <source>
        <dbReference type="ARBA" id="ARBA00005582"/>
    </source>
</evidence>
<dbReference type="RefSeq" id="WP_133389764.1">
    <property type="nucleotide sequence ID" value="NZ_SMUW01000025.1"/>
</dbReference>
<comment type="caution">
    <text evidence="19">The sequence shown here is derived from an EMBL/GenBank/DDBJ whole genome shotgun (WGS) entry which is preliminary data.</text>
</comment>
<comment type="similarity">
    <text evidence="2 17">Belongs to the Nudix hydrolase family.</text>
</comment>
<gene>
    <name evidence="19" type="ORF">E1898_02930</name>
</gene>
<evidence type="ECO:0000313" key="20">
    <source>
        <dbReference type="Proteomes" id="UP000295438"/>
    </source>
</evidence>
<evidence type="ECO:0000256" key="10">
    <source>
        <dbReference type="ARBA" id="ARBA00035861"/>
    </source>
</evidence>
<keyword evidence="6" id="KW-0227">DNA damage</keyword>
<evidence type="ECO:0000256" key="9">
    <source>
        <dbReference type="ARBA" id="ARBA00023204"/>
    </source>
</evidence>
<evidence type="ECO:0000256" key="17">
    <source>
        <dbReference type="RuleBase" id="RU003476"/>
    </source>
</evidence>
<protein>
    <recommendedName>
        <fullName evidence="13">8-oxo-dGTP diphosphatase</fullName>
        <ecNumber evidence="12">3.6.1.55</ecNumber>
    </recommendedName>
    <alternativeName>
        <fullName evidence="16">7,8-dihydro-8-oxoguanine-triphosphatase</fullName>
    </alternativeName>
    <alternativeName>
        <fullName evidence="15">Mutator protein MutT</fullName>
    </alternativeName>
    <alternativeName>
        <fullName evidence="14">dGTP pyrophosphohydrolase</fullName>
    </alternativeName>
</protein>
<evidence type="ECO:0000256" key="3">
    <source>
        <dbReference type="ARBA" id="ARBA00022457"/>
    </source>
</evidence>
<evidence type="ECO:0000256" key="8">
    <source>
        <dbReference type="ARBA" id="ARBA00022842"/>
    </source>
</evidence>
<name>A0A4R5VBG4_9BACT</name>
<dbReference type="InterPro" id="IPR015797">
    <property type="entry name" value="NUDIX_hydrolase-like_dom_sf"/>
</dbReference>
<keyword evidence="9" id="KW-0234">DNA repair</keyword>
<keyword evidence="3" id="KW-0515">Mutator protein</keyword>
<keyword evidence="8" id="KW-0460">Magnesium</keyword>
<dbReference type="GO" id="GO:0044715">
    <property type="term" value="F:8-oxo-dGDP phosphatase activity"/>
    <property type="evidence" value="ECO:0007669"/>
    <property type="project" value="TreeGrafter"/>
</dbReference>
<dbReference type="Gene3D" id="3.90.79.10">
    <property type="entry name" value="Nucleoside Triphosphate Pyrophosphohydrolase"/>
    <property type="match status" value="1"/>
</dbReference>
<evidence type="ECO:0000256" key="7">
    <source>
        <dbReference type="ARBA" id="ARBA00022801"/>
    </source>
</evidence>
<evidence type="ECO:0000256" key="6">
    <source>
        <dbReference type="ARBA" id="ARBA00022763"/>
    </source>
</evidence>
<dbReference type="GO" id="GO:0046872">
    <property type="term" value="F:metal ion binding"/>
    <property type="evidence" value="ECO:0007669"/>
    <property type="project" value="UniProtKB-KW"/>
</dbReference>
<dbReference type="PROSITE" id="PS51462">
    <property type="entry name" value="NUDIX"/>
    <property type="match status" value="1"/>
</dbReference>
<keyword evidence="4" id="KW-0235">DNA replication</keyword>
<dbReference type="GO" id="GO:0044716">
    <property type="term" value="F:8-oxo-GDP phosphatase activity"/>
    <property type="evidence" value="ECO:0007669"/>
    <property type="project" value="TreeGrafter"/>
</dbReference>
<comment type="cofactor">
    <cofactor evidence="1">
        <name>Mg(2+)</name>
        <dbReference type="ChEBI" id="CHEBI:18420"/>
    </cofactor>
</comment>
<dbReference type="GO" id="GO:0035539">
    <property type="term" value="F:8-oxo-7,8-dihydrodeoxyguanosine triphosphate pyrophosphatase activity"/>
    <property type="evidence" value="ECO:0007669"/>
    <property type="project" value="UniProtKB-EC"/>
</dbReference>
<comment type="catalytic activity">
    <reaction evidence="11">
        <text>8-oxo-GTP + H2O = 8-oxo-GMP + diphosphate + H(+)</text>
        <dbReference type="Rhea" id="RHEA:67616"/>
        <dbReference type="ChEBI" id="CHEBI:15377"/>
        <dbReference type="ChEBI" id="CHEBI:15378"/>
        <dbReference type="ChEBI" id="CHEBI:33019"/>
        <dbReference type="ChEBI" id="CHEBI:143553"/>
        <dbReference type="ChEBI" id="CHEBI:145694"/>
    </reaction>
</comment>
<dbReference type="GO" id="GO:0006260">
    <property type="term" value="P:DNA replication"/>
    <property type="evidence" value="ECO:0007669"/>
    <property type="project" value="UniProtKB-KW"/>
</dbReference>
<reference evidence="19 20" key="1">
    <citation type="submission" date="2019-03" db="EMBL/GenBank/DDBJ databases">
        <title>Algoriphagus aquimaris sp. nov., isolated form marine sediment in Pohang, Korea.</title>
        <authorList>
            <person name="Kim J."/>
            <person name="Yoon S.-H."/>
            <person name="Lee S.-S."/>
        </authorList>
    </citation>
    <scope>NUCLEOTIDE SEQUENCE [LARGE SCALE GENOMIC DNA]</scope>
    <source>
        <strain evidence="19 20">F21</strain>
    </source>
</reference>
<evidence type="ECO:0000256" key="1">
    <source>
        <dbReference type="ARBA" id="ARBA00001946"/>
    </source>
</evidence>
<sequence length="138" mass="15338">MTIPVACAVILADQKVLAVRRSKDMPLSGYWEFPGGKVEVGEIPESCIVREIGEELGIRIRVLASLPNNTHAMTSGKSILLIPFLAAVEAGEIKLYEHDQLSWLGQSELFEVNWAPADIAVVKYLEENWDDLIVQFSK</sequence>
<evidence type="ECO:0000256" key="12">
    <source>
        <dbReference type="ARBA" id="ARBA00038905"/>
    </source>
</evidence>
<evidence type="ECO:0000256" key="4">
    <source>
        <dbReference type="ARBA" id="ARBA00022705"/>
    </source>
</evidence>
<proteinExistence type="inferred from homology"/>
<evidence type="ECO:0000259" key="18">
    <source>
        <dbReference type="PROSITE" id="PS51462"/>
    </source>
</evidence>
<dbReference type="PANTHER" id="PTHR47707:SF1">
    <property type="entry name" value="NUDIX HYDROLASE FAMILY PROTEIN"/>
    <property type="match status" value="1"/>
</dbReference>
<comment type="catalytic activity">
    <reaction evidence="10">
        <text>8-oxo-dGTP + H2O = 8-oxo-dGMP + diphosphate + H(+)</text>
        <dbReference type="Rhea" id="RHEA:31575"/>
        <dbReference type="ChEBI" id="CHEBI:15377"/>
        <dbReference type="ChEBI" id="CHEBI:15378"/>
        <dbReference type="ChEBI" id="CHEBI:33019"/>
        <dbReference type="ChEBI" id="CHEBI:63224"/>
        <dbReference type="ChEBI" id="CHEBI:77896"/>
        <dbReference type="EC" id="3.6.1.55"/>
    </reaction>
</comment>
<dbReference type="GO" id="GO:0006281">
    <property type="term" value="P:DNA repair"/>
    <property type="evidence" value="ECO:0007669"/>
    <property type="project" value="UniProtKB-KW"/>
</dbReference>
<organism evidence="19 20">
    <name type="scientific">Algoriphagus formosus</name>
    <dbReference type="NCBI Taxonomy" id="2007308"/>
    <lineage>
        <taxon>Bacteria</taxon>
        <taxon>Pseudomonadati</taxon>
        <taxon>Bacteroidota</taxon>
        <taxon>Cytophagia</taxon>
        <taxon>Cytophagales</taxon>
        <taxon>Cyclobacteriaceae</taxon>
        <taxon>Algoriphagus</taxon>
    </lineage>
</organism>
<dbReference type="InterPro" id="IPR000086">
    <property type="entry name" value="NUDIX_hydrolase_dom"/>
</dbReference>
<dbReference type="PRINTS" id="PR00502">
    <property type="entry name" value="NUDIXFAMILY"/>
</dbReference>
<dbReference type="Proteomes" id="UP000295438">
    <property type="component" value="Unassembled WGS sequence"/>
</dbReference>
<dbReference type="PROSITE" id="PS00893">
    <property type="entry name" value="NUDIX_BOX"/>
    <property type="match status" value="1"/>
</dbReference>
<accession>A0A4R5VBG4</accession>
<dbReference type="Pfam" id="PF00293">
    <property type="entry name" value="NUDIX"/>
    <property type="match status" value="1"/>
</dbReference>
<dbReference type="CDD" id="cd03425">
    <property type="entry name" value="NUDIX_MutT_NudA_like"/>
    <property type="match status" value="1"/>
</dbReference>
<evidence type="ECO:0000256" key="16">
    <source>
        <dbReference type="ARBA" id="ARBA00042798"/>
    </source>
</evidence>
<dbReference type="InterPro" id="IPR020476">
    <property type="entry name" value="Nudix_hydrolase"/>
</dbReference>